<evidence type="ECO:0000256" key="3">
    <source>
        <dbReference type="ARBA" id="ARBA00022475"/>
    </source>
</evidence>
<organism evidence="9 10">
    <name type="scientific">Roseiterribacter gracilis</name>
    <dbReference type="NCBI Taxonomy" id="2812848"/>
    <lineage>
        <taxon>Bacteria</taxon>
        <taxon>Pseudomonadati</taxon>
        <taxon>Pseudomonadota</taxon>
        <taxon>Alphaproteobacteria</taxon>
        <taxon>Rhodospirillales</taxon>
        <taxon>Roseiterribacteraceae</taxon>
        <taxon>Roseiterribacter</taxon>
    </lineage>
</organism>
<dbReference type="InterPro" id="IPR018456">
    <property type="entry name" value="PTR2_symporter_CS"/>
</dbReference>
<evidence type="ECO:0000256" key="8">
    <source>
        <dbReference type="SAM" id="Phobius"/>
    </source>
</evidence>
<evidence type="ECO:0000256" key="4">
    <source>
        <dbReference type="ARBA" id="ARBA00022692"/>
    </source>
</evidence>
<dbReference type="PANTHER" id="PTHR23517">
    <property type="entry name" value="RESISTANCE PROTEIN MDTM, PUTATIVE-RELATED-RELATED"/>
    <property type="match status" value="1"/>
</dbReference>
<evidence type="ECO:0000256" key="1">
    <source>
        <dbReference type="ARBA" id="ARBA00004651"/>
    </source>
</evidence>
<feature type="transmembrane region" description="Helical" evidence="8">
    <location>
        <begin position="335"/>
        <end position="355"/>
    </location>
</feature>
<evidence type="ECO:0000256" key="6">
    <source>
        <dbReference type="ARBA" id="ARBA00022989"/>
    </source>
</evidence>
<dbReference type="SUPFAM" id="SSF103473">
    <property type="entry name" value="MFS general substrate transporter"/>
    <property type="match status" value="1"/>
</dbReference>
<feature type="transmembrane region" description="Helical" evidence="8">
    <location>
        <begin position="203"/>
        <end position="220"/>
    </location>
</feature>
<feature type="transmembrane region" description="Helical" evidence="8">
    <location>
        <begin position="76"/>
        <end position="99"/>
    </location>
</feature>
<keyword evidence="3" id="KW-1003">Cell membrane</keyword>
<keyword evidence="5" id="KW-0653">Protein transport</keyword>
<protein>
    <submittedName>
        <fullName evidence="9">MFS transporter</fullName>
    </submittedName>
</protein>
<dbReference type="NCBIfam" id="TIGR00924">
    <property type="entry name" value="yjdL_sub1_fam"/>
    <property type="match status" value="1"/>
</dbReference>
<reference evidence="9" key="1">
    <citation type="submission" date="2021-02" db="EMBL/GenBank/DDBJ databases">
        <title>Genome sequence of Rhodospirillales sp. strain TMPK1 isolated from soil.</title>
        <authorList>
            <person name="Nakai R."/>
            <person name="Kusada H."/>
            <person name="Tamaki H."/>
        </authorList>
    </citation>
    <scope>NUCLEOTIDE SEQUENCE</scope>
    <source>
        <strain evidence="9">TMPK1</strain>
    </source>
</reference>
<feature type="transmembrane region" description="Helical" evidence="8">
    <location>
        <begin position="254"/>
        <end position="279"/>
    </location>
</feature>
<dbReference type="InterPro" id="IPR000109">
    <property type="entry name" value="POT_fam"/>
</dbReference>
<feature type="transmembrane region" description="Helical" evidence="8">
    <location>
        <begin position="367"/>
        <end position="390"/>
    </location>
</feature>
<keyword evidence="7 8" id="KW-0472">Membrane</keyword>
<dbReference type="InterPro" id="IPR036259">
    <property type="entry name" value="MFS_trans_sf"/>
</dbReference>
<proteinExistence type="predicted"/>
<evidence type="ECO:0000256" key="5">
    <source>
        <dbReference type="ARBA" id="ARBA00022856"/>
    </source>
</evidence>
<dbReference type="RefSeq" id="WP_420244144.1">
    <property type="nucleotide sequence ID" value="NZ_BOPV01000001.1"/>
</dbReference>
<dbReference type="CDD" id="cd17346">
    <property type="entry name" value="MFS_DtpA_like"/>
    <property type="match status" value="1"/>
</dbReference>
<keyword evidence="4 8" id="KW-0812">Transmembrane</keyword>
<keyword evidence="6 8" id="KW-1133">Transmembrane helix</keyword>
<name>A0A8S8XH99_9PROT</name>
<feature type="transmembrane region" description="Helical" evidence="8">
    <location>
        <begin position="138"/>
        <end position="156"/>
    </location>
</feature>
<feature type="transmembrane region" description="Helical" evidence="8">
    <location>
        <begin position="397"/>
        <end position="413"/>
    </location>
</feature>
<dbReference type="Proteomes" id="UP000681075">
    <property type="component" value="Unassembled WGS sequence"/>
</dbReference>
<feature type="transmembrane region" description="Helical" evidence="8">
    <location>
        <begin position="433"/>
        <end position="454"/>
    </location>
</feature>
<dbReference type="PANTHER" id="PTHR23517:SF15">
    <property type="entry name" value="PROTON-DEPENDENT OLIGOPEPTIDE FAMILY TRANSPORT PROTEIN"/>
    <property type="match status" value="1"/>
</dbReference>
<dbReference type="GO" id="GO:0005886">
    <property type="term" value="C:plasma membrane"/>
    <property type="evidence" value="ECO:0007669"/>
    <property type="project" value="UniProtKB-SubCell"/>
</dbReference>
<dbReference type="GO" id="GO:0006857">
    <property type="term" value="P:oligopeptide transport"/>
    <property type="evidence" value="ECO:0007669"/>
    <property type="project" value="InterPro"/>
</dbReference>
<gene>
    <name evidence="9" type="ORF">TMPK1_31340</name>
</gene>
<feature type="transmembrane region" description="Helical" evidence="8">
    <location>
        <begin position="299"/>
        <end position="323"/>
    </location>
</feature>
<keyword evidence="5" id="KW-0571">Peptide transport</keyword>
<dbReference type="PROSITE" id="PS01022">
    <property type="entry name" value="PTR2_1"/>
    <property type="match status" value="1"/>
</dbReference>
<dbReference type="GO" id="GO:1904680">
    <property type="term" value="F:peptide transmembrane transporter activity"/>
    <property type="evidence" value="ECO:0007669"/>
    <property type="project" value="InterPro"/>
</dbReference>
<dbReference type="InterPro" id="IPR005279">
    <property type="entry name" value="Dipep/tripep_permease"/>
</dbReference>
<dbReference type="InterPro" id="IPR050171">
    <property type="entry name" value="MFS_Transporters"/>
</dbReference>
<accession>A0A8S8XH99</accession>
<dbReference type="AlphaFoldDB" id="A0A8S8XH99"/>
<comment type="subcellular location">
    <subcellularLocation>
        <location evidence="1">Cell membrane</location>
        <topology evidence="1">Multi-pass membrane protein</topology>
    </subcellularLocation>
</comment>
<dbReference type="Gene3D" id="1.20.1250.20">
    <property type="entry name" value="MFS general substrate transporter like domains"/>
    <property type="match status" value="2"/>
</dbReference>
<sequence>MTSVTQNTPIDARDDRVFLGHPRGLAYLSFAEVWERFSYYGMQTLLVLYMVRQLLLPGHVENVAGINGLRAFVESMYGPVSVQAFASAIFGLYTGLVYLTPIFGGLIADRVLGRKMTVTIGAILMTIGHFLMAFEMPFLLALLCLLFGVGCFKGNIASQVGALYKPGDLRVTSAFQIYYIGINASVIIAPLVCGTLGELVGWHWGFGAAGIGMLIGLFVYRAGSGYLPADPLIERRAGRTGAPTKLRKGEGKTLTLLVVLLPVLALGVVANQQIFNAYIVWADQSGSLRLFGYPFPTTWLITLDAITSTGFLLGWVVFWRWWSKKRTEPNEITKMAIGYISSVSGVLALAAGAFISQQTGEKVGMLWLVAFHVLNSIGFGNAFPAALALYSRLSPPAIGATMMGVFYLHFFVANNLAGRLGGFLEKMSATDFWLMHAAMVGFAGIVVLIVRQFFGHLLLARNEAH</sequence>
<comment type="caution">
    <text evidence="9">The sequence shown here is derived from an EMBL/GenBank/DDBJ whole genome shotgun (WGS) entry which is preliminary data.</text>
</comment>
<dbReference type="EMBL" id="BOPV01000001">
    <property type="protein sequence ID" value="GIL40897.1"/>
    <property type="molecule type" value="Genomic_DNA"/>
</dbReference>
<feature type="transmembrane region" description="Helical" evidence="8">
    <location>
        <begin position="177"/>
        <end position="197"/>
    </location>
</feature>
<evidence type="ECO:0000313" key="9">
    <source>
        <dbReference type="EMBL" id="GIL40897.1"/>
    </source>
</evidence>
<evidence type="ECO:0000313" key="10">
    <source>
        <dbReference type="Proteomes" id="UP000681075"/>
    </source>
</evidence>
<keyword evidence="10" id="KW-1185">Reference proteome</keyword>
<dbReference type="Pfam" id="PF00854">
    <property type="entry name" value="PTR2"/>
    <property type="match status" value="2"/>
</dbReference>
<evidence type="ECO:0000256" key="2">
    <source>
        <dbReference type="ARBA" id="ARBA00022448"/>
    </source>
</evidence>
<keyword evidence="2" id="KW-0813">Transport</keyword>
<evidence type="ECO:0000256" key="7">
    <source>
        <dbReference type="ARBA" id="ARBA00023136"/>
    </source>
</evidence>